<feature type="region of interest" description="Disordered" evidence="2">
    <location>
        <begin position="1"/>
        <end position="29"/>
    </location>
</feature>
<gene>
    <name evidence="5" type="ORF">HPF_07875</name>
</gene>
<keyword evidence="1" id="KW-0238">DNA-binding</keyword>
<dbReference type="Gene3D" id="1.10.357.10">
    <property type="entry name" value="Tetracycline Repressor, domain 2"/>
    <property type="match status" value="1"/>
</dbReference>
<dbReference type="AlphaFoldDB" id="A0A4P6WVP8"/>
<dbReference type="InterPro" id="IPR001647">
    <property type="entry name" value="HTH_TetR"/>
</dbReference>
<accession>A0A4P6WVP8</accession>
<dbReference type="InterPro" id="IPR036271">
    <property type="entry name" value="Tet_transcr_reg_TetR-rel_C_sf"/>
</dbReference>
<organism evidence="5 6">
    <name type="scientific">Hydrogenophaga pseudoflava</name>
    <name type="common">Pseudomonas carboxydoflava</name>
    <dbReference type="NCBI Taxonomy" id="47421"/>
    <lineage>
        <taxon>Bacteria</taxon>
        <taxon>Pseudomonadati</taxon>
        <taxon>Pseudomonadota</taxon>
        <taxon>Betaproteobacteria</taxon>
        <taxon>Burkholderiales</taxon>
        <taxon>Comamonadaceae</taxon>
        <taxon>Hydrogenophaga</taxon>
    </lineage>
</organism>
<dbReference type="GO" id="GO:0003677">
    <property type="term" value="F:DNA binding"/>
    <property type="evidence" value="ECO:0007669"/>
    <property type="project" value="UniProtKB-KW"/>
</dbReference>
<evidence type="ECO:0000313" key="5">
    <source>
        <dbReference type="EMBL" id="QBM27597.1"/>
    </source>
</evidence>
<evidence type="ECO:0000256" key="2">
    <source>
        <dbReference type="SAM" id="MobiDB-lite"/>
    </source>
</evidence>
<dbReference type="SUPFAM" id="SSF48498">
    <property type="entry name" value="Tetracyclin repressor-like, C-terminal domain"/>
    <property type="match status" value="1"/>
</dbReference>
<dbReference type="RefSeq" id="WP_066150258.1">
    <property type="nucleotide sequence ID" value="NZ_CP037867.1"/>
</dbReference>
<feature type="domain" description="PsrA tetracyclin repressor-like C-terminal" evidence="4">
    <location>
        <begin position="127"/>
        <end position="228"/>
    </location>
</feature>
<evidence type="ECO:0000313" key="6">
    <source>
        <dbReference type="Proteomes" id="UP000293912"/>
    </source>
</evidence>
<evidence type="ECO:0000256" key="1">
    <source>
        <dbReference type="ARBA" id="ARBA00023125"/>
    </source>
</evidence>
<reference evidence="5 6" key="1">
    <citation type="submission" date="2019-03" db="EMBL/GenBank/DDBJ databases">
        <authorList>
            <person name="Sebastian G."/>
            <person name="Baumann P."/>
            <person name="Ruckert C."/>
            <person name="Kalinowski J."/>
            <person name="Nebel B."/>
            <person name="Takors R."/>
            <person name="Blombach B."/>
        </authorList>
    </citation>
    <scope>NUCLEOTIDE SEQUENCE [LARGE SCALE GENOMIC DNA]</scope>
    <source>
        <strain evidence="5 6">DSM 1084</strain>
    </source>
</reference>
<dbReference type="InterPro" id="IPR041586">
    <property type="entry name" value="PsrA_TetR_C"/>
</dbReference>
<dbReference type="Proteomes" id="UP000293912">
    <property type="component" value="Chromosome"/>
</dbReference>
<dbReference type="KEGG" id="hpse:HPF_07875"/>
<dbReference type="Pfam" id="PF00440">
    <property type="entry name" value="TetR_N"/>
    <property type="match status" value="1"/>
</dbReference>
<dbReference type="SUPFAM" id="SSF46689">
    <property type="entry name" value="Homeodomain-like"/>
    <property type="match status" value="1"/>
</dbReference>
<dbReference type="Pfam" id="PF17939">
    <property type="entry name" value="TetR_C_30"/>
    <property type="match status" value="1"/>
</dbReference>
<dbReference type="InterPro" id="IPR009057">
    <property type="entry name" value="Homeodomain-like_sf"/>
</dbReference>
<feature type="domain" description="HTH tetR-type" evidence="3">
    <location>
        <begin position="37"/>
        <end position="81"/>
    </location>
</feature>
<sequence length="237" mass="26490">MSNTSTTLSRKRVSQVTIQRATESPDAQLSATARHMLDVAEPLFAEKGIEQVSLREIVAASGQRNLSAARYHFGSREQLIALLLARRLWFINEDRHARLDALEAAGRAGDVEALVRESLDALASTVRDQPWGADYVRVAAQATFSPRLNPYDIVDPIYLSGHTRIARLLRAALPDLPERTFHDRMRLISNEIVFTLARWISDHGPVTSPTRRRYDALVRHTIEFLVAGMKAPSGEPT</sequence>
<dbReference type="EMBL" id="CP037867">
    <property type="protein sequence ID" value="QBM27597.1"/>
    <property type="molecule type" value="Genomic_DNA"/>
</dbReference>
<keyword evidence="6" id="KW-1185">Reference proteome</keyword>
<protein>
    <submittedName>
        <fullName evidence="5">Transcriptional regulator, TetR family</fullName>
    </submittedName>
</protein>
<name>A0A4P6WVP8_HYDPS</name>
<proteinExistence type="predicted"/>
<evidence type="ECO:0000259" key="3">
    <source>
        <dbReference type="Pfam" id="PF00440"/>
    </source>
</evidence>
<evidence type="ECO:0000259" key="4">
    <source>
        <dbReference type="Pfam" id="PF17939"/>
    </source>
</evidence>